<sequence>MKLEGYSIIGSQRGAGAGGTWQAKNPATGEELETVFHGENEEGVNQAVALAEEAFATFGEAEGKVRAELLRAIAEEIDAVEEEIVPRMMAESALPEPRCRGEKGRTVGQLRMFADLVEEGSWVDARIDLAQPDRAPIPKPDLRSMQRSIGPVAVFCASNFPLAFSVAGGDTASALAAGCPVIVRAHSAHPGTAEIVGKAVQAAVAKCGLPEGVFSLIFDDGIELGTALAKHPGIKAIGFTGSRAGGRALMDVAAAREVPIPVYAEMSSINPIFVLPGAMAERGAQIAEGLVGSVSLGVGQFCTSPGLVFTTGEGSDDFAAKVAEGLGAVAPATMLHEGIAKNYCNGVSKMSSQEGVEQIASVDSSGCQAGPAVFQTKVSEFLSNENLSAEVFGPATLLVNCDSDVDYLAAAESLEGQLTASVHGTEEDLKAAGPLLSLLSRRAGRLIVNGFPTGVDVCPSMVHGGPYPATSDGSSSSVGTRAIGRFTRSVSWQGMPEHLLPAELQSSNPLGIWRLVDGQLSKEPV</sequence>
<comment type="caution">
    <text evidence="3">The sequence shown here is derived from an EMBL/GenBank/DDBJ whole genome shotgun (WGS) entry which is preliminary data.</text>
</comment>
<accession>A0A918THA2</accession>
<dbReference type="PANTHER" id="PTHR43353">
    <property type="entry name" value="SUCCINATE-SEMIALDEHYDE DEHYDROGENASE, MITOCHONDRIAL"/>
    <property type="match status" value="1"/>
</dbReference>
<dbReference type="RefSeq" id="WP_189567809.1">
    <property type="nucleotide sequence ID" value="NZ_BMXI01000003.1"/>
</dbReference>
<dbReference type="InterPro" id="IPR015590">
    <property type="entry name" value="Aldehyde_DH_dom"/>
</dbReference>
<dbReference type="PANTHER" id="PTHR43353:SF3">
    <property type="entry name" value="ALDEHYDE DEHYDROGENASE-RELATED"/>
    <property type="match status" value="1"/>
</dbReference>
<gene>
    <name evidence="3" type="ORF">GCM10007100_09450</name>
</gene>
<dbReference type="Pfam" id="PF00171">
    <property type="entry name" value="Aldedh"/>
    <property type="match status" value="1"/>
</dbReference>
<reference evidence="3" key="2">
    <citation type="submission" date="2020-09" db="EMBL/GenBank/DDBJ databases">
        <authorList>
            <person name="Sun Q."/>
            <person name="Kim S."/>
        </authorList>
    </citation>
    <scope>NUCLEOTIDE SEQUENCE</scope>
    <source>
        <strain evidence="3">KCTC 12988</strain>
    </source>
</reference>
<keyword evidence="4" id="KW-1185">Reference proteome</keyword>
<feature type="domain" description="Aldehyde dehydrogenase" evidence="2">
    <location>
        <begin position="20"/>
        <end position="455"/>
    </location>
</feature>
<proteinExistence type="predicted"/>
<dbReference type="InterPro" id="IPR016161">
    <property type="entry name" value="Ald_DH/histidinol_DH"/>
</dbReference>
<dbReference type="Proteomes" id="UP000644507">
    <property type="component" value="Unassembled WGS sequence"/>
</dbReference>
<organism evidence="3 4">
    <name type="scientific">Roseibacillus persicicus</name>
    <dbReference type="NCBI Taxonomy" id="454148"/>
    <lineage>
        <taxon>Bacteria</taxon>
        <taxon>Pseudomonadati</taxon>
        <taxon>Verrucomicrobiota</taxon>
        <taxon>Verrucomicrobiia</taxon>
        <taxon>Verrucomicrobiales</taxon>
        <taxon>Verrucomicrobiaceae</taxon>
        <taxon>Roseibacillus</taxon>
    </lineage>
</organism>
<dbReference type="InterPro" id="IPR050740">
    <property type="entry name" value="Aldehyde_DH_Superfamily"/>
</dbReference>
<dbReference type="InterPro" id="IPR016163">
    <property type="entry name" value="Ald_DH_C"/>
</dbReference>
<evidence type="ECO:0000256" key="1">
    <source>
        <dbReference type="ARBA" id="ARBA00023002"/>
    </source>
</evidence>
<dbReference type="AlphaFoldDB" id="A0A918THA2"/>
<keyword evidence="1" id="KW-0560">Oxidoreductase</keyword>
<dbReference type="InterPro" id="IPR044151">
    <property type="entry name" value="ALDH_KGSADH"/>
</dbReference>
<dbReference type="Gene3D" id="3.40.309.10">
    <property type="entry name" value="Aldehyde Dehydrogenase, Chain A, domain 2"/>
    <property type="match status" value="1"/>
</dbReference>
<dbReference type="Gene3D" id="3.40.605.10">
    <property type="entry name" value="Aldehyde Dehydrogenase, Chain A, domain 1"/>
    <property type="match status" value="1"/>
</dbReference>
<reference evidence="3" key="1">
    <citation type="journal article" date="2014" name="Int. J. Syst. Evol. Microbiol.">
        <title>Complete genome sequence of Corynebacterium casei LMG S-19264T (=DSM 44701T), isolated from a smear-ripened cheese.</title>
        <authorList>
            <consortium name="US DOE Joint Genome Institute (JGI-PGF)"/>
            <person name="Walter F."/>
            <person name="Albersmeier A."/>
            <person name="Kalinowski J."/>
            <person name="Ruckert C."/>
        </authorList>
    </citation>
    <scope>NUCLEOTIDE SEQUENCE</scope>
    <source>
        <strain evidence="3">KCTC 12988</strain>
    </source>
</reference>
<evidence type="ECO:0000259" key="2">
    <source>
        <dbReference type="Pfam" id="PF00171"/>
    </source>
</evidence>
<dbReference type="InterPro" id="IPR016162">
    <property type="entry name" value="Ald_DH_N"/>
</dbReference>
<evidence type="ECO:0000313" key="3">
    <source>
        <dbReference type="EMBL" id="GHC46064.1"/>
    </source>
</evidence>
<protein>
    <submittedName>
        <fullName evidence="3">2,5-dioxovalerate dehydrogenase</fullName>
    </submittedName>
</protein>
<name>A0A918THA2_9BACT</name>
<evidence type="ECO:0000313" key="4">
    <source>
        <dbReference type="Proteomes" id="UP000644507"/>
    </source>
</evidence>
<dbReference type="SUPFAM" id="SSF53720">
    <property type="entry name" value="ALDH-like"/>
    <property type="match status" value="1"/>
</dbReference>
<dbReference type="GO" id="GO:0016620">
    <property type="term" value="F:oxidoreductase activity, acting on the aldehyde or oxo group of donors, NAD or NADP as acceptor"/>
    <property type="evidence" value="ECO:0007669"/>
    <property type="project" value="InterPro"/>
</dbReference>
<dbReference type="CDD" id="cd07129">
    <property type="entry name" value="ALDH_KGSADH"/>
    <property type="match status" value="1"/>
</dbReference>
<dbReference type="EMBL" id="BMXI01000003">
    <property type="protein sequence ID" value="GHC46064.1"/>
    <property type="molecule type" value="Genomic_DNA"/>
</dbReference>